<protein>
    <submittedName>
        <fullName evidence="1">Uncharacterized protein</fullName>
    </submittedName>
</protein>
<gene>
    <name evidence="1" type="ORF">LIER_21783</name>
</gene>
<proteinExistence type="predicted"/>
<organism evidence="1 2">
    <name type="scientific">Lithospermum erythrorhizon</name>
    <name type="common">Purple gromwell</name>
    <name type="synonym">Lithospermum officinale var. erythrorhizon</name>
    <dbReference type="NCBI Taxonomy" id="34254"/>
    <lineage>
        <taxon>Eukaryota</taxon>
        <taxon>Viridiplantae</taxon>
        <taxon>Streptophyta</taxon>
        <taxon>Embryophyta</taxon>
        <taxon>Tracheophyta</taxon>
        <taxon>Spermatophyta</taxon>
        <taxon>Magnoliopsida</taxon>
        <taxon>eudicotyledons</taxon>
        <taxon>Gunneridae</taxon>
        <taxon>Pentapetalae</taxon>
        <taxon>asterids</taxon>
        <taxon>lamiids</taxon>
        <taxon>Boraginales</taxon>
        <taxon>Boraginaceae</taxon>
        <taxon>Boraginoideae</taxon>
        <taxon>Lithospermeae</taxon>
        <taxon>Lithospermum</taxon>
    </lineage>
</organism>
<accession>A0AAV3QRM1</accession>
<dbReference type="AlphaFoldDB" id="A0AAV3QRM1"/>
<sequence length="136" mass="15736">MAEMDKNIPCEFKDWPEPIKLPGCIPLKGEALLDPLQDKKKDSYKLTRTNAALLTEEPKVALRPKQSEDGVLGRYEIANVVKSLMACKILFLSLLQFGQARYLFQTNPTEKVWNYGFFNYILDFLYQSMLQERQPT</sequence>
<name>A0AAV3QRM1_LITER</name>
<dbReference type="EMBL" id="BAABME010005815">
    <property type="protein sequence ID" value="GAA0166679.1"/>
    <property type="molecule type" value="Genomic_DNA"/>
</dbReference>
<comment type="caution">
    <text evidence="1">The sequence shown here is derived from an EMBL/GenBank/DDBJ whole genome shotgun (WGS) entry which is preliminary data.</text>
</comment>
<evidence type="ECO:0000313" key="1">
    <source>
        <dbReference type="EMBL" id="GAA0166679.1"/>
    </source>
</evidence>
<reference evidence="1 2" key="1">
    <citation type="submission" date="2024-01" db="EMBL/GenBank/DDBJ databases">
        <title>The complete chloroplast genome sequence of Lithospermum erythrorhizon: insights into the phylogenetic relationship among Boraginaceae species and the maternal lineages of purple gromwells.</title>
        <authorList>
            <person name="Okada T."/>
            <person name="Watanabe K."/>
        </authorList>
    </citation>
    <scope>NUCLEOTIDE SEQUENCE [LARGE SCALE GENOMIC DNA]</scope>
</reference>
<evidence type="ECO:0000313" key="2">
    <source>
        <dbReference type="Proteomes" id="UP001454036"/>
    </source>
</evidence>
<keyword evidence="2" id="KW-1185">Reference proteome</keyword>
<dbReference type="Proteomes" id="UP001454036">
    <property type="component" value="Unassembled WGS sequence"/>
</dbReference>